<dbReference type="EMBL" id="DOLB01000003">
    <property type="protein sequence ID" value="HBT48294.1"/>
    <property type="molecule type" value="Genomic_DNA"/>
</dbReference>
<accession>A0A357VIU5</accession>
<name>A0A357VIU5_9THEO</name>
<gene>
    <name evidence="1" type="ORF">DEA61_00100</name>
</gene>
<comment type="caution">
    <text evidence="1">The sequence shown here is derived from an EMBL/GenBank/DDBJ whole genome shotgun (WGS) entry which is preliminary data.</text>
</comment>
<evidence type="ECO:0000313" key="2">
    <source>
        <dbReference type="Proteomes" id="UP000264445"/>
    </source>
</evidence>
<protein>
    <submittedName>
        <fullName evidence="1">Uncharacterized protein</fullName>
    </submittedName>
</protein>
<organism evidence="1 2">
    <name type="scientific">Caldanaerobacter subterraneus</name>
    <dbReference type="NCBI Taxonomy" id="911092"/>
    <lineage>
        <taxon>Bacteria</taxon>
        <taxon>Bacillati</taxon>
        <taxon>Bacillota</taxon>
        <taxon>Clostridia</taxon>
        <taxon>Thermoanaerobacterales</taxon>
        <taxon>Thermoanaerobacteraceae</taxon>
        <taxon>Caldanaerobacter</taxon>
    </lineage>
</organism>
<sequence length="411" mass="48694">MSYGLRKIRVFYENGDLSSYLQEIQEALRKSIFEESENYLLNVNEVEYIEYKVNEYKIEPLRLKYEQAYAEQKEELIPAELFPNDFFVYAGKSYPKMVIYFHIPVEGELKLLTYTPSTRLLWTEEMFIDKSELIFRRIQFRDSIEEINRDYESTVEKLRTMEAHINEEVNSFNNTLRTKVKEIFRSRKQELLKRRNLLSSLVVPIKRSENVPETFVIPPPGVKKKIAVKPQVFDKGFTPEPALDMQTYRDILKLIHEMGKEFERKPSVYSGKSEEQLRDHFLMLLEPHFEGSATGETFNKNGKTDILLRYEGSNVFIAECKFWRGKAAYLKAISQLLSYLTWRDSKTAIILFVKNKTISDVLRTIEEETPKHKNYLGFVNKEDESWFNYRFHINGDRNREVKLAVMAYHLP</sequence>
<dbReference type="RefSeq" id="WP_278428453.1">
    <property type="nucleotide sequence ID" value="NZ_DOLB01000003.1"/>
</dbReference>
<reference evidence="1 2" key="1">
    <citation type="journal article" date="2018" name="Nat. Biotechnol.">
        <title>A standardized bacterial taxonomy based on genome phylogeny substantially revises the tree of life.</title>
        <authorList>
            <person name="Parks D.H."/>
            <person name="Chuvochina M."/>
            <person name="Waite D.W."/>
            <person name="Rinke C."/>
            <person name="Skarshewski A."/>
            <person name="Chaumeil P.A."/>
            <person name="Hugenholtz P."/>
        </authorList>
    </citation>
    <scope>NUCLEOTIDE SEQUENCE [LARGE SCALE GENOMIC DNA]</scope>
    <source>
        <strain evidence="1">UBA12544</strain>
    </source>
</reference>
<proteinExistence type="predicted"/>
<evidence type="ECO:0000313" key="1">
    <source>
        <dbReference type="EMBL" id="HBT48294.1"/>
    </source>
</evidence>
<dbReference type="Proteomes" id="UP000264445">
    <property type="component" value="Unassembled WGS sequence"/>
</dbReference>
<dbReference type="AlphaFoldDB" id="A0A357VIU5"/>